<proteinExistence type="predicted"/>
<organism evidence="1">
    <name type="scientific">uncultured Caudovirales phage</name>
    <dbReference type="NCBI Taxonomy" id="2100421"/>
    <lineage>
        <taxon>Viruses</taxon>
        <taxon>Duplodnaviria</taxon>
        <taxon>Heunggongvirae</taxon>
        <taxon>Uroviricota</taxon>
        <taxon>Caudoviricetes</taxon>
        <taxon>Peduoviridae</taxon>
        <taxon>Maltschvirus</taxon>
        <taxon>Maltschvirus maltsch</taxon>
    </lineage>
</organism>
<reference evidence="1" key="1">
    <citation type="submission" date="2020-05" db="EMBL/GenBank/DDBJ databases">
        <authorList>
            <person name="Chiriac C."/>
            <person name="Salcher M."/>
            <person name="Ghai R."/>
            <person name="Kavagutti S V."/>
        </authorList>
    </citation>
    <scope>NUCLEOTIDE SEQUENCE</scope>
</reference>
<protein>
    <submittedName>
        <fullName evidence="1">AAA domain containing protein</fullName>
    </submittedName>
</protein>
<evidence type="ECO:0000313" key="1">
    <source>
        <dbReference type="EMBL" id="CAB4197662.1"/>
    </source>
</evidence>
<dbReference type="Pfam" id="PF13479">
    <property type="entry name" value="AAA_24"/>
    <property type="match status" value="1"/>
</dbReference>
<name>A0A6J5RNP2_9CAUD</name>
<gene>
    <name evidence="1" type="ORF">UFOVP1323_40</name>
</gene>
<dbReference type="EMBL" id="LR797264">
    <property type="protein sequence ID" value="CAB4197662.1"/>
    <property type="molecule type" value="Genomic_DNA"/>
</dbReference>
<accession>A0A6J5RNP2</accession>
<sequence>MADEAPVVEYKSKFPITVSSAAIPRMSMFIWGPAGTGKTVIAATAPKKRLIIQFDNDGSESLKRSSDNIVMDLSKQPPSIVEEAKLSSNPFGINDLLTQHKDIETVIVDSVTAFASQAVAYSAGHKSAPGAVFENPSMSGYGFRNRFTLGLAKNVLAVTGKHNKHCIFIGHEDVPKLGKEGEILSITILLGGSLSEEVPLQISEVWNLRDTGKKRYITVRSVGYRKPMKSRMFDTRTGYEFESNYDAVTEKGITITELYEKWKANGFNKIALPPA</sequence>